<dbReference type="InterPro" id="IPR029010">
    <property type="entry name" value="ThuA-like"/>
</dbReference>
<gene>
    <name evidence="2" type="ORF">SAMN04488055_2428</name>
</gene>
<dbReference type="InterPro" id="IPR029062">
    <property type="entry name" value="Class_I_gatase-like"/>
</dbReference>
<dbReference type="EMBL" id="FSRA01000001">
    <property type="protein sequence ID" value="SIN99109.1"/>
    <property type="molecule type" value="Genomic_DNA"/>
</dbReference>
<dbReference type="Proteomes" id="UP000185003">
    <property type="component" value="Unassembled WGS sequence"/>
</dbReference>
<dbReference type="RefSeq" id="WP_074239494.1">
    <property type="nucleotide sequence ID" value="NZ_FSRA01000001.1"/>
</dbReference>
<feature type="domain" description="ThuA-like" evidence="1">
    <location>
        <begin position="22"/>
        <end position="238"/>
    </location>
</feature>
<dbReference type="PANTHER" id="PTHR40469:SF2">
    <property type="entry name" value="GALACTOSE-BINDING DOMAIN-LIKE SUPERFAMILY PROTEIN"/>
    <property type="match status" value="1"/>
</dbReference>
<dbReference type="PANTHER" id="PTHR40469">
    <property type="entry name" value="SECRETED GLYCOSYL HYDROLASE"/>
    <property type="match status" value="1"/>
</dbReference>
<sequence length="298" mass="34023">MKYLACIFFVFFSFQKEQPIPVLIIDGFSNHDWKQTSELTKRILEESGRFKVDIVTVVPDSAWEPSFKKYAVVIQNTNNVFNLALRWPRNAELALEDYVRKGGSLYVLHSGNNAFPHWEGYNKMIGIGWRSRTTGYAIEIDSNKHIVRIPPGEGEGTGHGSRFNAVVQVLDRHPVNKGYPARWKTASTEVYNYPRGPAENLTVLSFAYDSSATHKMWPVEWIVKYGKGHVYSSSMGHLWKGETYPLSYRCIGFQTTMIRVTEWLATGKVTYPVPANFPTADEISLRDEEDYPDKKPAN</sequence>
<proteinExistence type="predicted"/>
<evidence type="ECO:0000313" key="2">
    <source>
        <dbReference type="EMBL" id="SIN99109.1"/>
    </source>
</evidence>
<dbReference type="AlphaFoldDB" id="A0A1N6FUW6"/>
<evidence type="ECO:0000313" key="3">
    <source>
        <dbReference type="Proteomes" id="UP000185003"/>
    </source>
</evidence>
<protein>
    <submittedName>
        <fullName evidence="2">Trehalose utilisation</fullName>
    </submittedName>
</protein>
<dbReference type="STRING" id="536979.SAMN04488055_2428"/>
<dbReference type="SUPFAM" id="SSF52317">
    <property type="entry name" value="Class I glutamine amidotransferase-like"/>
    <property type="match status" value="1"/>
</dbReference>
<reference evidence="2 3" key="1">
    <citation type="submission" date="2016-11" db="EMBL/GenBank/DDBJ databases">
        <authorList>
            <person name="Jaros S."/>
            <person name="Januszkiewicz K."/>
            <person name="Wedrychowicz H."/>
        </authorList>
    </citation>
    <scope>NUCLEOTIDE SEQUENCE [LARGE SCALE GENOMIC DNA]</scope>
    <source>
        <strain evidence="2 3">DSM 24787</strain>
    </source>
</reference>
<dbReference type="Gene3D" id="3.40.50.880">
    <property type="match status" value="1"/>
</dbReference>
<dbReference type="Pfam" id="PF06283">
    <property type="entry name" value="ThuA"/>
    <property type="match status" value="1"/>
</dbReference>
<organism evidence="2 3">
    <name type="scientific">Chitinophaga niabensis</name>
    <dbReference type="NCBI Taxonomy" id="536979"/>
    <lineage>
        <taxon>Bacteria</taxon>
        <taxon>Pseudomonadati</taxon>
        <taxon>Bacteroidota</taxon>
        <taxon>Chitinophagia</taxon>
        <taxon>Chitinophagales</taxon>
        <taxon>Chitinophagaceae</taxon>
        <taxon>Chitinophaga</taxon>
    </lineage>
</organism>
<dbReference type="OrthoDB" id="9785923at2"/>
<accession>A0A1N6FUW6</accession>
<name>A0A1N6FUW6_9BACT</name>
<keyword evidence="3" id="KW-1185">Reference proteome</keyword>
<evidence type="ECO:0000259" key="1">
    <source>
        <dbReference type="Pfam" id="PF06283"/>
    </source>
</evidence>